<protein>
    <submittedName>
        <fullName evidence="2">Uncharacterized protein</fullName>
    </submittedName>
</protein>
<dbReference type="Proteomes" id="UP000030693">
    <property type="component" value="Unassembled WGS sequence"/>
</dbReference>
<reference evidence="2" key="1">
    <citation type="submission" date="2013-04" db="EMBL/GenBank/DDBJ databases">
        <title>The Genome Sequence of Fonticula alba ATCC 38817.</title>
        <authorList>
            <consortium name="The Broad Institute Genomics Platform"/>
            <person name="Russ C."/>
            <person name="Cuomo C."/>
            <person name="Burger G."/>
            <person name="Gray M.W."/>
            <person name="Holland P.W.H."/>
            <person name="King N."/>
            <person name="Lang F.B.F."/>
            <person name="Roger A.J."/>
            <person name="Ruiz-Trillo I."/>
            <person name="Brown M."/>
            <person name="Walker B."/>
            <person name="Young S."/>
            <person name="Zeng Q."/>
            <person name="Gargeya S."/>
            <person name="Fitzgerald M."/>
            <person name="Haas B."/>
            <person name="Abouelleil A."/>
            <person name="Allen A.W."/>
            <person name="Alvarado L."/>
            <person name="Arachchi H.M."/>
            <person name="Berlin A.M."/>
            <person name="Chapman S.B."/>
            <person name="Gainer-Dewar J."/>
            <person name="Goldberg J."/>
            <person name="Griggs A."/>
            <person name="Gujja S."/>
            <person name="Hansen M."/>
            <person name="Howarth C."/>
            <person name="Imamovic A."/>
            <person name="Ireland A."/>
            <person name="Larimer J."/>
            <person name="McCowan C."/>
            <person name="Murphy C."/>
            <person name="Pearson M."/>
            <person name="Poon T.W."/>
            <person name="Priest M."/>
            <person name="Roberts A."/>
            <person name="Saif S."/>
            <person name="Shea T."/>
            <person name="Sisk P."/>
            <person name="Sykes S."/>
            <person name="Wortman J."/>
            <person name="Nusbaum C."/>
            <person name="Birren B."/>
        </authorList>
    </citation>
    <scope>NUCLEOTIDE SEQUENCE [LARGE SCALE GENOMIC DNA]</scope>
    <source>
        <strain evidence="2">ATCC 38817</strain>
    </source>
</reference>
<evidence type="ECO:0000256" key="1">
    <source>
        <dbReference type="SAM" id="MobiDB-lite"/>
    </source>
</evidence>
<accession>A0A058Z003</accession>
<dbReference type="GeneID" id="20530684"/>
<evidence type="ECO:0000313" key="3">
    <source>
        <dbReference type="Proteomes" id="UP000030693"/>
    </source>
</evidence>
<keyword evidence="3" id="KW-1185">Reference proteome</keyword>
<proteinExistence type="predicted"/>
<dbReference type="AlphaFoldDB" id="A0A058Z003"/>
<evidence type="ECO:0000313" key="2">
    <source>
        <dbReference type="EMBL" id="KCV67560.1"/>
    </source>
</evidence>
<feature type="compositionally biased region" description="Low complexity" evidence="1">
    <location>
        <begin position="165"/>
        <end position="177"/>
    </location>
</feature>
<feature type="non-terminal residue" evidence="2">
    <location>
        <position position="316"/>
    </location>
</feature>
<dbReference type="EMBL" id="KB932216">
    <property type="protein sequence ID" value="KCV67560.1"/>
    <property type="molecule type" value="Genomic_DNA"/>
</dbReference>
<name>A0A058Z003_FONAL</name>
<sequence length="316" mass="35407">MTSLSKAIDKHFPEHGDVMASDVPAAKIEVLRDALVAGLQMLPVPSLEMIRKSFGVSYGLIIRHGPELCPEYMVHLRGPMPAEKVARMRELLQERRHSLRDMGRQLGILADQLRWYISYYEPGVVLPYSEERPVWQLTRPEGVARLTLAEYTRRFLPATSPVHQAPPGEGSPAGEGSHAPAGPSAANRPVYFDPQVHGSGPGTNVPMLALTLSRDLEVETRGLAGLRPIVSIREMCEYLGMPLKTLMSAMSSFGWPEGFWDPRPTFLKYALADEDIRRLRRLARQVHPSGRRMRFTVRELAAEMGQQPDVLFGMLY</sequence>
<organism evidence="2">
    <name type="scientific">Fonticula alba</name>
    <name type="common">Slime mold</name>
    <dbReference type="NCBI Taxonomy" id="691883"/>
    <lineage>
        <taxon>Eukaryota</taxon>
        <taxon>Rotosphaerida</taxon>
        <taxon>Fonticulaceae</taxon>
        <taxon>Fonticula</taxon>
    </lineage>
</organism>
<feature type="region of interest" description="Disordered" evidence="1">
    <location>
        <begin position="159"/>
        <end position="196"/>
    </location>
</feature>
<dbReference type="RefSeq" id="XP_009498001.1">
    <property type="nucleotide sequence ID" value="XM_009499726.1"/>
</dbReference>
<gene>
    <name evidence="2" type="ORF">H696_05959</name>
</gene>